<evidence type="ECO:0000313" key="5">
    <source>
        <dbReference type="Proteomes" id="UP001367030"/>
    </source>
</evidence>
<dbReference type="Pfam" id="PF03061">
    <property type="entry name" value="4HBT"/>
    <property type="match status" value="1"/>
</dbReference>
<name>A0ABU8X8C4_9BURK</name>
<dbReference type="EC" id="3.1.2.-" evidence="4"/>
<dbReference type="Gene3D" id="3.10.129.10">
    <property type="entry name" value="Hotdog Thioesterase"/>
    <property type="match status" value="1"/>
</dbReference>
<dbReference type="InterPro" id="IPR003736">
    <property type="entry name" value="PAAI_dom"/>
</dbReference>
<organism evidence="4 5">
    <name type="scientific">Variovorax robiniae</name>
    <dbReference type="NCBI Taxonomy" id="1836199"/>
    <lineage>
        <taxon>Bacteria</taxon>
        <taxon>Pseudomonadati</taxon>
        <taxon>Pseudomonadota</taxon>
        <taxon>Betaproteobacteria</taxon>
        <taxon>Burkholderiales</taxon>
        <taxon>Comamonadaceae</taxon>
        <taxon>Variovorax</taxon>
    </lineage>
</organism>
<evidence type="ECO:0000256" key="2">
    <source>
        <dbReference type="ARBA" id="ARBA00022801"/>
    </source>
</evidence>
<dbReference type="SUPFAM" id="SSF54637">
    <property type="entry name" value="Thioesterase/thiol ester dehydrase-isomerase"/>
    <property type="match status" value="1"/>
</dbReference>
<dbReference type="PANTHER" id="PTHR21660:SF1">
    <property type="entry name" value="ACYL-COENZYME A THIOESTERASE 13"/>
    <property type="match status" value="1"/>
</dbReference>
<evidence type="ECO:0000313" key="4">
    <source>
        <dbReference type="EMBL" id="MEJ8855278.1"/>
    </source>
</evidence>
<dbReference type="InterPro" id="IPR039298">
    <property type="entry name" value="ACOT13"/>
</dbReference>
<feature type="domain" description="Thioesterase" evidence="3">
    <location>
        <begin position="45"/>
        <end position="116"/>
    </location>
</feature>
<sequence length="133" mass="13816">MLDTIQAVNQTAAFNRWAGFDVTHAADGEAELRMPWRDELGQYAGFLHAGLIGAMLDTACGFAASTVAGKVLASHFSVNCLAPAVGRAFVARGRVVKAGRKQVFAVAELFAEGEGDAAPKLVATGNAILVPVS</sequence>
<dbReference type="CDD" id="cd03443">
    <property type="entry name" value="PaaI_thioesterase"/>
    <property type="match status" value="1"/>
</dbReference>
<dbReference type="InterPro" id="IPR006683">
    <property type="entry name" value="Thioestr_dom"/>
</dbReference>
<dbReference type="PANTHER" id="PTHR21660">
    <property type="entry name" value="THIOESTERASE SUPERFAMILY MEMBER-RELATED"/>
    <property type="match status" value="1"/>
</dbReference>
<dbReference type="EMBL" id="JBBKZS010000004">
    <property type="protein sequence ID" value="MEJ8855278.1"/>
    <property type="molecule type" value="Genomic_DNA"/>
</dbReference>
<keyword evidence="5" id="KW-1185">Reference proteome</keyword>
<comment type="caution">
    <text evidence="4">The sequence shown here is derived from an EMBL/GenBank/DDBJ whole genome shotgun (WGS) entry which is preliminary data.</text>
</comment>
<proteinExistence type="inferred from homology"/>
<comment type="similarity">
    <text evidence="1">Belongs to the thioesterase PaaI family.</text>
</comment>
<keyword evidence="2 4" id="KW-0378">Hydrolase</keyword>
<protein>
    <submittedName>
        <fullName evidence="4">PaaI family thioesterase</fullName>
        <ecNumber evidence="4">3.1.2.-</ecNumber>
    </submittedName>
</protein>
<dbReference type="RefSeq" id="WP_340335362.1">
    <property type="nucleotide sequence ID" value="NZ_JBBKZS010000004.1"/>
</dbReference>
<accession>A0ABU8X8C4</accession>
<reference evidence="4 5" key="1">
    <citation type="submission" date="2024-03" db="EMBL/GenBank/DDBJ databases">
        <title>Novel species of the genus Variovorax.</title>
        <authorList>
            <person name="Liu Q."/>
            <person name="Xin Y.-H."/>
        </authorList>
    </citation>
    <scope>NUCLEOTIDE SEQUENCE [LARGE SCALE GENOMIC DNA]</scope>
    <source>
        <strain evidence="4 5">KACC 18901</strain>
    </source>
</reference>
<dbReference type="InterPro" id="IPR029069">
    <property type="entry name" value="HotDog_dom_sf"/>
</dbReference>
<dbReference type="NCBIfam" id="TIGR00369">
    <property type="entry name" value="unchar_dom_1"/>
    <property type="match status" value="1"/>
</dbReference>
<evidence type="ECO:0000259" key="3">
    <source>
        <dbReference type="Pfam" id="PF03061"/>
    </source>
</evidence>
<dbReference type="Proteomes" id="UP001367030">
    <property type="component" value="Unassembled WGS sequence"/>
</dbReference>
<dbReference type="GO" id="GO:0016787">
    <property type="term" value="F:hydrolase activity"/>
    <property type="evidence" value="ECO:0007669"/>
    <property type="project" value="UniProtKB-KW"/>
</dbReference>
<gene>
    <name evidence="4" type="ORF">WKW79_11900</name>
</gene>
<evidence type="ECO:0000256" key="1">
    <source>
        <dbReference type="ARBA" id="ARBA00008324"/>
    </source>
</evidence>